<evidence type="ECO:0000256" key="1">
    <source>
        <dbReference type="SAM" id="SignalP"/>
    </source>
</evidence>
<dbReference type="OrthoDB" id="9814399at2"/>
<feature type="chain" id="PRO_5002413050" evidence="1">
    <location>
        <begin position="32"/>
        <end position="154"/>
    </location>
</feature>
<dbReference type="PANTHER" id="PTHR36919">
    <property type="entry name" value="BLR1215 PROTEIN"/>
    <property type="match status" value="1"/>
</dbReference>
<evidence type="ECO:0000313" key="4">
    <source>
        <dbReference type="Proteomes" id="UP000033067"/>
    </source>
</evidence>
<reference evidence="3 4" key="1">
    <citation type="journal article" date="2015" name="Genome Announc.">
        <title>Complete Genome Sequence of Pseudoxanthomonas suwonensis Strain J1, a Cellulose-Degrading Bacterium Isolated from Leaf- and Wood-Enriched Soil.</title>
        <authorList>
            <person name="Hou L."/>
            <person name="Jiang J."/>
            <person name="Xu Z."/>
            <person name="Zhou Y."/>
            <person name="Leung F.C."/>
        </authorList>
    </citation>
    <scope>NUCLEOTIDE SEQUENCE [LARGE SCALE GENOMIC DNA]</scope>
    <source>
        <strain evidence="3 4">J1</strain>
    </source>
</reference>
<feature type="signal peptide" evidence="1">
    <location>
        <begin position="1"/>
        <end position="31"/>
    </location>
</feature>
<protein>
    <submittedName>
        <fullName evidence="3">Signal peptide protein</fullName>
    </submittedName>
</protein>
<dbReference type="InterPro" id="IPR019223">
    <property type="entry name" value="DUF2147"/>
</dbReference>
<dbReference type="PATRIC" id="fig|314722.6.peg.385"/>
<dbReference type="KEGG" id="psuw:WQ53_01815"/>
<dbReference type="RefSeq" id="WP_052629865.1">
    <property type="nucleotide sequence ID" value="NZ_CP011144.1"/>
</dbReference>
<gene>
    <name evidence="3" type="ORF">WQ53_01815</name>
</gene>
<keyword evidence="1" id="KW-0732">Signal</keyword>
<dbReference type="Gene3D" id="2.40.128.520">
    <property type="match status" value="1"/>
</dbReference>
<evidence type="ECO:0000313" key="3">
    <source>
        <dbReference type="EMBL" id="AKC85691.1"/>
    </source>
</evidence>
<dbReference type="EMBL" id="CP011144">
    <property type="protein sequence ID" value="AKC85691.1"/>
    <property type="molecule type" value="Genomic_DNA"/>
</dbReference>
<dbReference type="PANTHER" id="PTHR36919:SF3">
    <property type="entry name" value="BLL5882 PROTEIN"/>
    <property type="match status" value="1"/>
</dbReference>
<name>A0A0E3ULR1_9GAMM</name>
<accession>A0A0E3ULR1</accession>
<feature type="domain" description="DUF2147" evidence="2">
    <location>
        <begin position="37"/>
        <end position="153"/>
    </location>
</feature>
<evidence type="ECO:0000259" key="2">
    <source>
        <dbReference type="Pfam" id="PF09917"/>
    </source>
</evidence>
<dbReference type="Pfam" id="PF09917">
    <property type="entry name" value="DUF2147"/>
    <property type="match status" value="1"/>
</dbReference>
<dbReference type="AlphaFoldDB" id="A0A0E3ULR1"/>
<proteinExistence type="predicted"/>
<dbReference type="Proteomes" id="UP000033067">
    <property type="component" value="Chromosome"/>
</dbReference>
<sequence>MRSTGSKSFLAALLLPALLLGGAAAAGSAMAADSAVGRWKTVDSDTGKPKSIVEITQSADGTLSGHIVELLDPSKPNPVCDKCSDDRKNKPITGMEIIRGMKPQGGGKYAGGTILKPDEGKVYKSKIELVEGGKKLEVSGCVAFICKSQTWLRQ</sequence>
<organism evidence="3 4">
    <name type="scientific">Pseudoxanthomonas suwonensis</name>
    <dbReference type="NCBI Taxonomy" id="314722"/>
    <lineage>
        <taxon>Bacteria</taxon>
        <taxon>Pseudomonadati</taxon>
        <taxon>Pseudomonadota</taxon>
        <taxon>Gammaproteobacteria</taxon>
        <taxon>Lysobacterales</taxon>
        <taxon>Lysobacteraceae</taxon>
        <taxon>Pseudoxanthomonas</taxon>
    </lineage>
</organism>
<keyword evidence="4" id="KW-1185">Reference proteome</keyword>